<dbReference type="Proteomes" id="UP000031972">
    <property type="component" value="Unassembled WGS sequence"/>
</dbReference>
<keyword evidence="10" id="KW-1185">Reference proteome</keyword>
<dbReference type="GO" id="GO:0004713">
    <property type="term" value="F:protein tyrosine kinase activity"/>
    <property type="evidence" value="ECO:0007669"/>
    <property type="project" value="TreeGrafter"/>
</dbReference>
<evidence type="ECO:0000313" key="9">
    <source>
        <dbReference type="EMBL" id="KIL43747.1"/>
    </source>
</evidence>
<keyword evidence="6 7" id="KW-0472">Membrane</keyword>
<evidence type="ECO:0000256" key="7">
    <source>
        <dbReference type="SAM" id="Phobius"/>
    </source>
</evidence>
<feature type="transmembrane region" description="Helical" evidence="7">
    <location>
        <begin position="20"/>
        <end position="38"/>
    </location>
</feature>
<evidence type="ECO:0000256" key="2">
    <source>
        <dbReference type="ARBA" id="ARBA00006683"/>
    </source>
</evidence>
<sequence length="204" mass="23051">MNDKKLSFSGFFSIVLKRLWIVIIFTAVAVAASGYISYEVIEPTYESKVNIVVAGKQTKESPILTNHIDDSLKLVSTYQDILKSPYILKDAQNRLQKDGQNITFKEKDVSVSNTQDSQVIELRVEYTNATEAALIANAISTSFDQKVQHIMSLEDKNSKVLNKGTVNKEPVFPQPKLIMGITFVLALIFSMWLTFAIHRFKEQK</sequence>
<comment type="similarity">
    <text evidence="2">Belongs to the CpsC/CapA family.</text>
</comment>
<gene>
    <name evidence="9" type="ORF">KR50_32670</name>
</gene>
<dbReference type="PANTHER" id="PTHR32309">
    <property type="entry name" value="TYROSINE-PROTEIN KINASE"/>
    <property type="match status" value="1"/>
</dbReference>
<evidence type="ECO:0000256" key="3">
    <source>
        <dbReference type="ARBA" id="ARBA00022475"/>
    </source>
</evidence>
<name>A0A0C2V3Y1_9BACL</name>
<comment type="subcellular location">
    <subcellularLocation>
        <location evidence="1">Cell membrane</location>
        <topology evidence="1">Multi-pass membrane protein</topology>
    </subcellularLocation>
</comment>
<evidence type="ECO:0000259" key="8">
    <source>
        <dbReference type="Pfam" id="PF02706"/>
    </source>
</evidence>
<dbReference type="PANTHER" id="PTHR32309:SF13">
    <property type="entry name" value="FERRIC ENTEROBACTIN TRANSPORT PROTEIN FEPE"/>
    <property type="match status" value="1"/>
</dbReference>
<evidence type="ECO:0000313" key="10">
    <source>
        <dbReference type="Proteomes" id="UP000031972"/>
    </source>
</evidence>
<evidence type="ECO:0000256" key="5">
    <source>
        <dbReference type="ARBA" id="ARBA00022989"/>
    </source>
</evidence>
<organism evidence="9 10">
    <name type="scientific">Jeotgalibacillus campisalis</name>
    <dbReference type="NCBI Taxonomy" id="220754"/>
    <lineage>
        <taxon>Bacteria</taxon>
        <taxon>Bacillati</taxon>
        <taxon>Bacillota</taxon>
        <taxon>Bacilli</taxon>
        <taxon>Bacillales</taxon>
        <taxon>Caryophanaceae</taxon>
        <taxon>Jeotgalibacillus</taxon>
    </lineage>
</organism>
<keyword evidence="4 7" id="KW-0812">Transmembrane</keyword>
<proteinExistence type="inferred from homology"/>
<reference evidence="9 10" key="1">
    <citation type="submission" date="2015-01" db="EMBL/GenBank/DDBJ databases">
        <title>Jeotgalibacillus campisalis genome sequencing.</title>
        <authorList>
            <person name="Goh K.M."/>
            <person name="Chan K.-G."/>
            <person name="Yaakop A.S."/>
            <person name="Ee R."/>
            <person name="Gan H.M."/>
            <person name="Chan C.S."/>
        </authorList>
    </citation>
    <scope>NUCLEOTIDE SEQUENCE [LARGE SCALE GENOMIC DNA]</scope>
    <source>
        <strain evidence="9 10">SF-57</strain>
    </source>
</reference>
<dbReference type="PATRIC" id="fig|220754.4.peg.3280"/>
<accession>A0A0C2V3Y1</accession>
<evidence type="ECO:0000256" key="4">
    <source>
        <dbReference type="ARBA" id="ARBA00022692"/>
    </source>
</evidence>
<keyword evidence="3" id="KW-1003">Cell membrane</keyword>
<dbReference type="GO" id="GO:0005886">
    <property type="term" value="C:plasma membrane"/>
    <property type="evidence" value="ECO:0007669"/>
    <property type="project" value="UniProtKB-SubCell"/>
</dbReference>
<keyword evidence="5 7" id="KW-1133">Transmembrane helix</keyword>
<comment type="caution">
    <text evidence="9">The sequence shown here is derived from an EMBL/GenBank/DDBJ whole genome shotgun (WGS) entry which is preliminary data.</text>
</comment>
<dbReference type="AlphaFoldDB" id="A0A0C2V3Y1"/>
<dbReference type="InterPro" id="IPR050445">
    <property type="entry name" value="Bact_polysacc_biosynth/exp"/>
</dbReference>
<evidence type="ECO:0000256" key="6">
    <source>
        <dbReference type="ARBA" id="ARBA00023136"/>
    </source>
</evidence>
<dbReference type="EMBL" id="JXRR01000021">
    <property type="protein sequence ID" value="KIL43747.1"/>
    <property type="molecule type" value="Genomic_DNA"/>
</dbReference>
<dbReference type="InterPro" id="IPR003856">
    <property type="entry name" value="LPS_length_determ_N"/>
</dbReference>
<dbReference type="Pfam" id="PF02706">
    <property type="entry name" value="Wzz"/>
    <property type="match status" value="1"/>
</dbReference>
<feature type="domain" description="Polysaccharide chain length determinant N-terminal" evidence="8">
    <location>
        <begin position="6"/>
        <end position="90"/>
    </location>
</feature>
<dbReference type="RefSeq" id="WP_041060844.1">
    <property type="nucleotide sequence ID" value="NZ_JXRR01000021.1"/>
</dbReference>
<feature type="transmembrane region" description="Helical" evidence="7">
    <location>
        <begin position="177"/>
        <end position="197"/>
    </location>
</feature>
<evidence type="ECO:0000256" key="1">
    <source>
        <dbReference type="ARBA" id="ARBA00004651"/>
    </source>
</evidence>
<protein>
    <recommendedName>
        <fullName evidence="8">Polysaccharide chain length determinant N-terminal domain-containing protein</fullName>
    </recommendedName>
</protein>